<dbReference type="InterPro" id="IPR002921">
    <property type="entry name" value="Fungal_lipase-type"/>
</dbReference>
<dbReference type="CDD" id="cd00519">
    <property type="entry name" value="Lipase_3"/>
    <property type="match status" value="1"/>
</dbReference>
<dbReference type="Gene3D" id="3.40.50.1820">
    <property type="entry name" value="alpha/beta hydrolase"/>
    <property type="match status" value="1"/>
</dbReference>
<evidence type="ECO:0000259" key="1">
    <source>
        <dbReference type="Pfam" id="PF01764"/>
    </source>
</evidence>
<proteinExistence type="predicted"/>
<dbReference type="Proteomes" id="UP000229740">
    <property type="component" value="Unassembled WGS sequence"/>
</dbReference>
<dbReference type="InterPro" id="IPR029058">
    <property type="entry name" value="AB_hydrolase_fold"/>
</dbReference>
<name>A0A2G6E8X6_9BACT</name>
<dbReference type="Pfam" id="PF01764">
    <property type="entry name" value="Lipase_3"/>
    <property type="match status" value="1"/>
</dbReference>
<dbReference type="SUPFAM" id="SSF53474">
    <property type="entry name" value="alpha/beta-Hydrolases"/>
    <property type="match status" value="1"/>
</dbReference>
<dbReference type="InterPro" id="IPR051218">
    <property type="entry name" value="Sec_MonoDiacylglyc_Lipase"/>
</dbReference>
<dbReference type="PANTHER" id="PTHR45856">
    <property type="entry name" value="ALPHA/BETA-HYDROLASES SUPERFAMILY PROTEIN"/>
    <property type="match status" value="1"/>
</dbReference>
<dbReference type="GO" id="GO:0006629">
    <property type="term" value="P:lipid metabolic process"/>
    <property type="evidence" value="ECO:0007669"/>
    <property type="project" value="InterPro"/>
</dbReference>
<dbReference type="EMBL" id="PDPS01000022">
    <property type="protein sequence ID" value="PID58549.1"/>
    <property type="molecule type" value="Genomic_DNA"/>
</dbReference>
<feature type="domain" description="Fungal lipase-type" evidence="1">
    <location>
        <begin position="93"/>
        <end position="223"/>
    </location>
</feature>
<reference evidence="2 3" key="1">
    <citation type="submission" date="2017-10" db="EMBL/GenBank/DDBJ databases">
        <title>Novel microbial diversity and functional potential in the marine mammal oral microbiome.</title>
        <authorList>
            <person name="Dudek N.K."/>
            <person name="Sun C.L."/>
            <person name="Burstein D."/>
            <person name="Kantor R.S."/>
            <person name="Aliaga Goltsman D.S."/>
            <person name="Bik E.M."/>
            <person name="Thomas B.C."/>
            <person name="Banfield J.F."/>
            <person name="Relman D.A."/>
        </authorList>
    </citation>
    <scope>NUCLEOTIDE SEQUENCE [LARGE SCALE GENOMIC DNA]</scope>
    <source>
        <strain evidence="2">DOLZORAL124_49_17</strain>
    </source>
</reference>
<dbReference type="PANTHER" id="PTHR45856:SF24">
    <property type="entry name" value="FUNGAL LIPASE-LIKE DOMAIN-CONTAINING PROTEIN"/>
    <property type="match status" value="1"/>
</dbReference>
<accession>A0A2G6E8X6</accession>
<gene>
    <name evidence="2" type="ORF">CSB45_03120</name>
</gene>
<evidence type="ECO:0000313" key="3">
    <source>
        <dbReference type="Proteomes" id="UP000229740"/>
    </source>
</evidence>
<dbReference type="AlphaFoldDB" id="A0A2G6E8X6"/>
<protein>
    <recommendedName>
        <fullName evidence="1">Fungal lipase-type domain-containing protein</fullName>
    </recommendedName>
</protein>
<evidence type="ECO:0000313" key="2">
    <source>
        <dbReference type="EMBL" id="PID58549.1"/>
    </source>
</evidence>
<sequence length="307" mass="35525">MKRDLPKISWQNIAPPYYDYNYFYECERYPFNPYAESFDVVNAWWLAEIASLSYADEAFARPRFARAGFPELWSFSGDSTDCFLIANTQLAILAFRGTESRLRPGSRDIRNIWMDVKTDLNVLPVDTGRGMKVHQGFQRALDEVWPELSECLKQVHCPSRRLWMTGHSLGAALATLAAERYKKVQGLYTFGSPRVGDKRFREHFQIAAYRIVYNNDIVTELPLPGFYFHVGELCFLDRHGKMHHAPKVLDRYRNGIQAELRNIRQTLNNLSSGEFYFIPRGIQDHVPLFYTLHLWNALEGNGSDPLG</sequence>
<organism evidence="2 3">
    <name type="scientific">candidate division KSB3 bacterium</name>
    <dbReference type="NCBI Taxonomy" id="2044937"/>
    <lineage>
        <taxon>Bacteria</taxon>
        <taxon>candidate division KSB3</taxon>
    </lineage>
</organism>
<comment type="caution">
    <text evidence="2">The sequence shown here is derived from an EMBL/GenBank/DDBJ whole genome shotgun (WGS) entry which is preliminary data.</text>
</comment>